<dbReference type="PROSITE" id="PS50088">
    <property type="entry name" value="ANK_REPEAT"/>
    <property type="match status" value="1"/>
</dbReference>
<evidence type="ECO:0000256" key="9">
    <source>
        <dbReference type="ARBA" id="ARBA00038438"/>
    </source>
</evidence>
<dbReference type="EMBL" id="AKHW03001975">
    <property type="protein sequence ID" value="KYO40296.1"/>
    <property type="molecule type" value="Genomic_DNA"/>
</dbReference>
<evidence type="ECO:0000256" key="11">
    <source>
        <dbReference type="ARBA" id="ARBA00065666"/>
    </source>
</evidence>
<proteinExistence type="inferred from homology"/>
<dbReference type="PANTHER" id="PTHR24201:SF7">
    <property type="entry name" value="CYCLIN-DEPENDENT KINASE 4 INHIBITOR D"/>
    <property type="match status" value="1"/>
</dbReference>
<keyword evidence="4" id="KW-0677">Repeat</keyword>
<evidence type="ECO:0000256" key="4">
    <source>
        <dbReference type="ARBA" id="ARBA00022737"/>
    </source>
</evidence>
<dbReference type="GO" id="GO:0005737">
    <property type="term" value="C:cytoplasm"/>
    <property type="evidence" value="ECO:0007669"/>
    <property type="project" value="UniProtKB-SubCell"/>
</dbReference>
<comment type="similarity">
    <text evidence="9">Belongs to the CDKN2 cyclin-dependent kinase inhibitor family.</text>
</comment>
<dbReference type="GO" id="GO:0019899">
    <property type="term" value="F:enzyme binding"/>
    <property type="evidence" value="ECO:0007669"/>
    <property type="project" value="UniProtKB-ARBA"/>
</dbReference>
<dbReference type="PANTHER" id="PTHR24201">
    <property type="entry name" value="ANK_REP_REGION DOMAIN-CONTAINING PROTEIN"/>
    <property type="match status" value="1"/>
</dbReference>
<feature type="repeat" description="ANK" evidence="14">
    <location>
        <begin position="74"/>
        <end position="106"/>
    </location>
</feature>
<dbReference type="GeneID" id="102565823"/>
<dbReference type="FunFam" id="1.25.40.20:FF:000169">
    <property type="entry name" value="Cyclin-dependent kinase 4 inhibitor D"/>
    <property type="match status" value="1"/>
</dbReference>
<keyword evidence="8" id="KW-0131">Cell cycle</keyword>
<evidence type="ECO:0000313" key="16">
    <source>
        <dbReference type="Proteomes" id="UP000050525"/>
    </source>
</evidence>
<keyword evidence="6 14" id="KW-0040">ANK repeat</keyword>
<dbReference type="PROSITE" id="PS50297">
    <property type="entry name" value="ANK_REP_REGION"/>
    <property type="match status" value="1"/>
</dbReference>
<dbReference type="InterPro" id="IPR002110">
    <property type="entry name" value="Ankyrin_rpt"/>
</dbReference>
<dbReference type="KEGG" id="amj:102565823"/>
<dbReference type="SMART" id="SM00248">
    <property type="entry name" value="ANK"/>
    <property type="match status" value="3"/>
</dbReference>
<evidence type="ECO:0000256" key="14">
    <source>
        <dbReference type="PROSITE-ProRule" id="PRU00023"/>
    </source>
</evidence>
<reference evidence="15 16" key="1">
    <citation type="journal article" date="2012" name="Genome Biol.">
        <title>Sequencing three crocodilian genomes to illuminate the evolution of archosaurs and amniotes.</title>
        <authorList>
            <person name="St John J.A."/>
            <person name="Braun E.L."/>
            <person name="Isberg S.R."/>
            <person name="Miles L.G."/>
            <person name="Chong A.Y."/>
            <person name="Gongora J."/>
            <person name="Dalzell P."/>
            <person name="Moran C."/>
            <person name="Bed'hom B."/>
            <person name="Abzhanov A."/>
            <person name="Burgess S.C."/>
            <person name="Cooksey A.M."/>
            <person name="Castoe T.A."/>
            <person name="Crawford N.G."/>
            <person name="Densmore L.D."/>
            <person name="Drew J.C."/>
            <person name="Edwards S.V."/>
            <person name="Faircloth B.C."/>
            <person name="Fujita M.K."/>
            <person name="Greenwold M.J."/>
            <person name="Hoffmann F.G."/>
            <person name="Howard J.M."/>
            <person name="Iguchi T."/>
            <person name="Janes D.E."/>
            <person name="Khan S.Y."/>
            <person name="Kohno S."/>
            <person name="de Koning A.J."/>
            <person name="Lance S.L."/>
            <person name="McCarthy F.M."/>
            <person name="McCormack J.E."/>
            <person name="Merchant M.E."/>
            <person name="Peterson D.G."/>
            <person name="Pollock D.D."/>
            <person name="Pourmand N."/>
            <person name="Raney B.J."/>
            <person name="Roessler K.A."/>
            <person name="Sanford J.R."/>
            <person name="Sawyer R.H."/>
            <person name="Schmidt C.J."/>
            <person name="Triplett E.W."/>
            <person name="Tuberville T.D."/>
            <person name="Venegas-Anaya M."/>
            <person name="Howard J.T."/>
            <person name="Jarvis E.D."/>
            <person name="Guillette L.J.Jr."/>
            <person name="Glenn T.C."/>
            <person name="Green R.E."/>
            <person name="Ray D.A."/>
        </authorList>
    </citation>
    <scope>NUCLEOTIDE SEQUENCE [LARGE SCALE GENOMIC DNA]</scope>
    <source>
        <strain evidence="15">KSC_2009_1</strain>
    </source>
</reference>
<evidence type="ECO:0000256" key="2">
    <source>
        <dbReference type="ARBA" id="ARBA00004496"/>
    </source>
</evidence>
<evidence type="ECO:0000256" key="8">
    <source>
        <dbReference type="ARBA" id="ARBA00023306"/>
    </source>
</evidence>
<dbReference type="PhylomeDB" id="A0A151NTW2"/>
<dbReference type="OrthoDB" id="21416at2759"/>
<comment type="function">
    <text evidence="10">Interacts strongly with CDK4 and CDK6 and inhibits them.</text>
</comment>
<evidence type="ECO:0000256" key="13">
    <source>
        <dbReference type="ARBA" id="ARBA00082064"/>
    </source>
</evidence>
<dbReference type="Gene3D" id="1.25.40.20">
    <property type="entry name" value="Ankyrin repeat-containing domain"/>
    <property type="match status" value="1"/>
</dbReference>
<evidence type="ECO:0000256" key="1">
    <source>
        <dbReference type="ARBA" id="ARBA00004123"/>
    </source>
</evidence>
<dbReference type="CTD" id="1032"/>
<dbReference type="AlphaFoldDB" id="A0A151NTW2"/>
<evidence type="ECO:0000256" key="3">
    <source>
        <dbReference type="ARBA" id="ARBA00022490"/>
    </source>
</evidence>
<keyword evidence="3" id="KW-0963">Cytoplasm</keyword>
<evidence type="ECO:0000256" key="5">
    <source>
        <dbReference type="ARBA" id="ARBA00022990"/>
    </source>
</evidence>
<comment type="subunit">
    <text evidence="11">Interacts with CDK6.</text>
</comment>
<evidence type="ECO:0000256" key="6">
    <source>
        <dbReference type="ARBA" id="ARBA00023043"/>
    </source>
</evidence>
<evidence type="ECO:0000256" key="12">
    <source>
        <dbReference type="ARBA" id="ARBA00070050"/>
    </source>
</evidence>
<dbReference type="Pfam" id="PF12796">
    <property type="entry name" value="Ank_2"/>
    <property type="match status" value="1"/>
</dbReference>
<organism evidence="15 16">
    <name type="scientific">Alligator mississippiensis</name>
    <name type="common">American alligator</name>
    <dbReference type="NCBI Taxonomy" id="8496"/>
    <lineage>
        <taxon>Eukaryota</taxon>
        <taxon>Metazoa</taxon>
        <taxon>Chordata</taxon>
        <taxon>Craniata</taxon>
        <taxon>Vertebrata</taxon>
        <taxon>Euteleostomi</taxon>
        <taxon>Archelosauria</taxon>
        <taxon>Archosauria</taxon>
        <taxon>Crocodylia</taxon>
        <taxon>Alligatoridae</taxon>
        <taxon>Alligatorinae</taxon>
        <taxon>Alligator</taxon>
    </lineage>
</organism>
<evidence type="ECO:0000256" key="7">
    <source>
        <dbReference type="ARBA" id="ARBA00023242"/>
    </source>
</evidence>
<dbReference type="eggNOG" id="KOG0504">
    <property type="taxonomic scope" value="Eukaryota"/>
</dbReference>
<keyword evidence="7" id="KW-0539">Nucleus</keyword>
<name>A0A151NTW2_ALLMI</name>
<dbReference type="SUPFAM" id="SSF48403">
    <property type="entry name" value="Ankyrin repeat"/>
    <property type="match status" value="1"/>
</dbReference>
<comment type="caution">
    <text evidence="15">The sequence shown here is derived from an EMBL/GenBank/DDBJ whole genome shotgun (WGS) entry which is preliminary data.</text>
</comment>
<accession>A0A151NTW2</accession>
<dbReference type="InterPro" id="IPR036770">
    <property type="entry name" value="Ankyrin_rpt-contain_sf"/>
</dbReference>
<evidence type="ECO:0000313" key="15">
    <source>
        <dbReference type="EMBL" id="KYO40296.1"/>
    </source>
</evidence>
<dbReference type="GO" id="GO:0005634">
    <property type="term" value="C:nucleus"/>
    <property type="evidence" value="ECO:0007669"/>
    <property type="project" value="UniProtKB-SubCell"/>
</dbReference>
<evidence type="ECO:0000256" key="10">
    <source>
        <dbReference type="ARBA" id="ARBA00056064"/>
    </source>
</evidence>
<dbReference type="RefSeq" id="XP_019341707.1">
    <property type="nucleotide sequence ID" value="XM_019486162.2"/>
</dbReference>
<gene>
    <name evidence="15" type="primary">CDKN2D</name>
    <name evidence="15" type="ORF">Y1Q_0008985</name>
</gene>
<protein>
    <recommendedName>
        <fullName evidence="12">Cyclin-dependent kinase 4 inhibitor D</fullName>
    </recommendedName>
    <alternativeName>
        <fullName evidence="13">p19-INK4d</fullName>
    </alternativeName>
</protein>
<comment type="subcellular location">
    <subcellularLocation>
        <location evidence="2">Cytoplasm</location>
    </subcellularLocation>
    <subcellularLocation>
        <location evidence="1">Nucleus</location>
    </subcellularLocation>
</comment>
<sequence length="167" mass="17184">MLLGDELSGGDRLSSAAARGDLAEVRRLLRDELVHPDALNRFGRTALQVMMMGSMAVAQELLKQGASANVQDAGGRAPAHDAARGGFADTLRVLLEHGADANAPDGTGALPLHVAVAEGHAPAVAVLAPVSDLGRRDAHGRTPLNLAQHLGRPGIVAILEQHCPGPA</sequence>
<dbReference type="GO" id="GO:1902807">
    <property type="term" value="P:negative regulation of cell cycle G1/S phase transition"/>
    <property type="evidence" value="ECO:0007669"/>
    <property type="project" value="UniProtKB-ARBA"/>
</dbReference>
<keyword evidence="16" id="KW-1185">Reference proteome</keyword>
<dbReference type="RefSeq" id="XP_014461742.2">
    <property type="nucleotide sequence ID" value="XM_014606256.3"/>
</dbReference>
<dbReference type="GO" id="GO:0016301">
    <property type="term" value="F:kinase activity"/>
    <property type="evidence" value="ECO:0007669"/>
    <property type="project" value="UniProtKB-KW"/>
</dbReference>
<dbReference type="InterPro" id="IPR050776">
    <property type="entry name" value="Ank_Repeat/CDKN_Inhibitor"/>
</dbReference>
<keyword evidence="5" id="KW-0007">Acetylation</keyword>
<dbReference type="STRING" id="8496.A0A151NTW2"/>
<dbReference type="Proteomes" id="UP000050525">
    <property type="component" value="Unassembled WGS sequence"/>
</dbReference>